<dbReference type="InterPro" id="IPR036942">
    <property type="entry name" value="Beta-barrel_TonB_sf"/>
</dbReference>
<evidence type="ECO:0000256" key="1">
    <source>
        <dbReference type="ARBA" id="ARBA00004571"/>
    </source>
</evidence>
<dbReference type="Gene3D" id="2.170.130.10">
    <property type="entry name" value="TonB-dependent receptor, plug domain"/>
    <property type="match status" value="1"/>
</dbReference>
<evidence type="ECO:0000256" key="2">
    <source>
        <dbReference type="ARBA" id="ARBA00009810"/>
    </source>
</evidence>
<evidence type="ECO:0000256" key="4">
    <source>
        <dbReference type="ARBA" id="ARBA00022452"/>
    </source>
</evidence>
<dbReference type="AlphaFoldDB" id="A0A9W6JKM8"/>
<keyword evidence="8" id="KW-0408">Iron</keyword>
<evidence type="ECO:0000256" key="16">
    <source>
        <dbReference type="SAM" id="SignalP"/>
    </source>
</evidence>
<keyword evidence="12 13" id="KW-0998">Cell outer membrane</keyword>
<dbReference type="Pfam" id="PF00593">
    <property type="entry name" value="TonB_dep_Rec_b-barrel"/>
    <property type="match status" value="1"/>
</dbReference>
<evidence type="ECO:0000256" key="12">
    <source>
        <dbReference type="ARBA" id="ARBA00023237"/>
    </source>
</evidence>
<gene>
    <name evidence="18" type="ORF">GCM10008171_28540</name>
</gene>
<dbReference type="SUPFAM" id="SSF56935">
    <property type="entry name" value="Porins"/>
    <property type="match status" value="1"/>
</dbReference>
<dbReference type="PANTHER" id="PTHR30069">
    <property type="entry name" value="TONB-DEPENDENT OUTER MEMBRANE RECEPTOR"/>
    <property type="match status" value="1"/>
</dbReference>
<evidence type="ECO:0000256" key="7">
    <source>
        <dbReference type="ARBA" id="ARBA00022729"/>
    </source>
</evidence>
<evidence type="ECO:0000313" key="18">
    <source>
        <dbReference type="EMBL" id="GLK77600.1"/>
    </source>
</evidence>
<feature type="chain" id="PRO_5040828224" evidence="16">
    <location>
        <begin position="21"/>
        <end position="791"/>
    </location>
</feature>
<evidence type="ECO:0000256" key="15">
    <source>
        <dbReference type="RuleBase" id="RU003357"/>
    </source>
</evidence>
<feature type="domain" description="Secretin/TonB short N-terminal" evidence="17">
    <location>
        <begin position="60"/>
        <end position="111"/>
    </location>
</feature>
<keyword evidence="10 13" id="KW-0472">Membrane</keyword>
<evidence type="ECO:0000256" key="11">
    <source>
        <dbReference type="ARBA" id="ARBA00023170"/>
    </source>
</evidence>
<dbReference type="PROSITE" id="PS52016">
    <property type="entry name" value="TONB_DEPENDENT_REC_3"/>
    <property type="match status" value="1"/>
</dbReference>
<dbReference type="InterPro" id="IPR039426">
    <property type="entry name" value="TonB-dep_rcpt-like"/>
</dbReference>
<keyword evidence="6 13" id="KW-0812">Transmembrane</keyword>
<dbReference type="InterPro" id="IPR037066">
    <property type="entry name" value="Plug_dom_sf"/>
</dbReference>
<sequence>MNQTTRAALLACCVSTAVVAAPVLAEAQGASAGSSATYVLDIPSKPLLSALADFTRATGVQVVRQGAERLRVHSRAVTGRMSAEDALARMLEGSGYVPTFTDPRTAVLSAPGEAARSEPALDGAIALDEIAVTGEHGPAVSAAAPGAFTVTPADIARKNPRTLGDLFAGEPGVQVGSSIPLSQKVYVRGVEETNVAVTIDGAAQNNKVFHHNATTYVDPSLLKQARVDPGVAPADAGFGALAGAIAYETKDVADVLGHDADGHGGASKTTFNSNGAVFGQSVTAFGKRQGFEALGSFNWARGGDYRNGRGDRVRGTETDLVSGLAKLGYESGEGHRFELSHDHVYDDAIRPFRANAGRVTRPLPEGETPEPDVRDYRYQRQNTVLNYSRTAPDGLLDPRLVLAYSAAKVKVPTYVRVKGVGFVYDRDSAGLTSTLNGKAENAFALPLGSVTAGVSFRHDVATLRDRQDASNERMTNLGAYAQARLEPVERVRLSFGARLDHQRFEGVNDSRGADISHSGVSGNVSGEYDLIRDLLTAKAGYSHVWGGVTLAENFIMNPAWVYDGPGGRLRATVSDNVSAGLTLRRGGFTLDGSVFRTRIDNARNAKFALDYQSPYGGPTVPGAVWAPDVETRGFELGAGYAWESGFVRVRYAHIDLTLNGRPGDTDTGNYIATPVGGVFTVSAAHTFADWSVTIGGDVEITPRYRRTAVNPATFTDPEGPSRYRAYPAYQIVNAFIERKLTLPYETTLRLDVRNIFDETYARRASYGSEFPNVTPLYEPGRSFLATAQVKF</sequence>
<evidence type="ECO:0000256" key="5">
    <source>
        <dbReference type="ARBA" id="ARBA00022496"/>
    </source>
</evidence>
<proteinExistence type="inferred from homology"/>
<dbReference type="Pfam" id="PF07715">
    <property type="entry name" value="Plug"/>
    <property type="match status" value="1"/>
</dbReference>
<dbReference type="GO" id="GO:0009279">
    <property type="term" value="C:cell outer membrane"/>
    <property type="evidence" value="ECO:0007669"/>
    <property type="project" value="UniProtKB-SubCell"/>
</dbReference>
<keyword evidence="19" id="KW-1185">Reference proteome</keyword>
<evidence type="ECO:0000256" key="8">
    <source>
        <dbReference type="ARBA" id="ARBA00023004"/>
    </source>
</evidence>
<evidence type="ECO:0000313" key="19">
    <source>
        <dbReference type="Proteomes" id="UP001143364"/>
    </source>
</evidence>
<keyword evidence="7 16" id="KW-0732">Signal</keyword>
<evidence type="ECO:0000256" key="3">
    <source>
        <dbReference type="ARBA" id="ARBA00022448"/>
    </source>
</evidence>
<dbReference type="GO" id="GO:0015344">
    <property type="term" value="F:siderophore uptake transmembrane transporter activity"/>
    <property type="evidence" value="ECO:0007669"/>
    <property type="project" value="TreeGrafter"/>
</dbReference>
<organism evidence="18 19">
    <name type="scientific">Methylopila jiangsuensis</name>
    <dbReference type="NCBI Taxonomy" id="586230"/>
    <lineage>
        <taxon>Bacteria</taxon>
        <taxon>Pseudomonadati</taxon>
        <taxon>Pseudomonadota</taxon>
        <taxon>Alphaproteobacteria</taxon>
        <taxon>Hyphomicrobiales</taxon>
        <taxon>Methylopilaceae</taxon>
        <taxon>Methylopila</taxon>
    </lineage>
</organism>
<dbReference type="Gene3D" id="2.40.170.20">
    <property type="entry name" value="TonB-dependent receptor, beta-barrel domain"/>
    <property type="match status" value="1"/>
</dbReference>
<dbReference type="SMART" id="SM00965">
    <property type="entry name" value="STN"/>
    <property type="match status" value="1"/>
</dbReference>
<evidence type="ECO:0000256" key="10">
    <source>
        <dbReference type="ARBA" id="ARBA00023136"/>
    </source>
</evidence>
<dbReference type="GO" id="GO:0044718">
    <property type="term" value="P:siderophore transmembrane transport"/>
    <property type="evidence" value="ECO:0007669"/>
    <property type="project" value="TreeGrafter"/>
</dbReference>
<dbReference type="EMBL" id="BSFK01000016">
    <property type="protein sequence ID" value="GLK77600.1"/>
    <property type="molecule type" value="Genomic_DNA"/>
</dbReference>
<comment type="subcellular location">
    <subcellularLocation>
        <location evidence="1 13">Cell outer membrane</location>
        <topology evidence="1 13">Multi-pass membrane protein</topology>
    </subcellularLocation>
</comment>
<name>A0A9W6JKM8_9HYPH</name>
<feature type="signal peptide" evidence="16">
    <location>
        <begin position="1"/>
        <end position="20"/>
    </location>
</feature>
<keyword evidence="3 13" id="KW-0813">Transport</keyword>
<dbReference type="InterPro" id="IPR000531">
    <property type="entry name" value="Beta-barrel_TonB"/>
</dbReference>
<comment type="similarity">
    <text evidence="2 13 15">Belongs to the TonB-dependent receptor family.</text>
</comment>
<evidence type="ECO:0000256" key="9">
    <source>
        <dbReference type="ARBA" id="ARBA00023077"/>
    </source>
</evidence>
<dbReference type="PROSITE" id="PS01156">
    <property type="entry name" value="TONB_DEPENDENT_REC_2"/>
    <property type="match status" value="1"/>
</dbReference>
<dbReference type="Proteomes" id="UP001143364">
    <property type="component" value="Unassembled WGS sequence"/>
</dbReference>
<dbReference type="Gene3D" id="3.55.50.30">
    <property type="match status" value="1"/>
</dbReference>
<dbReference type="PANTHER" id="PTHR30069:SF41">
    <property type="entry name" value="HEME_HEMOPEXIN UTILIZATION PROTEIN C"/>
    <property type="match status" value="1"/>
</dbReference>
<evidence type="ECO:0000259" key="17">
    <source>
        <dbReference type="SMART" id="SM00965"/>
    </source>
</evidence>
<protein>
    <submittedName>
        <fullName evidence="18">TonB-dependent receptor</fullName>
    </submittedName>
</protein>
<keyword evidence="11 18" id="KW-0675">Receptor</keyword>
<reference evidence="18" key="1">
    <citation type="journal article" date="2014" name="Int. J. Syst. Evol. Microbiol.">
        <title>Complete genome sequence of Corynebacterium casei LMG S-19264T (=DSM 44701T), isolated from a smear-ripened cheese.</title>
        <authorList>
            <consortium name="US DOE Joint Genome Institute (JGI-PGF)"/>
            <person name="Walter F."/>
            <person name="Albersmeier A."/>
            <person name="Kalinowski J."/>
            <person name="Ruckert C."/>
        </authorList>
    </citation>
    <scope>NUCLEOTIDE SEQUENCE</scope>
    <source>
        <strain evidence="18">VKM B-2555</strain>
    </source>
</reference>
<accession>A0A9W6JKM8</accession>
<evidence type="ECO:0000256" key="14">
    <source>
        <dbReference type="PROSITE-ProRule" id="PRU10144"/>
    </source>
</evidence>
<comment type="caution">
    <text evidence="18">The sequence shown here is derived from an EMBL/GenBank/DDBJ whole genome shotgun (WGS) entry which is preliminary data.</text>
</comment>
<dbReference type="InterPro" id="IPR011662">
    <property type="entry name" value="Secretin/TonB_short_N"/>
</dbReference>
<keyword evidence="5" id="KW-0406">Ion transport</keyword>
<keyword evidence="9 15" id="KW-0798">TonB box</keyword>
<dbReference type="RefSeq" id="WP_271205443.1">
    <property type="nucleotide sequence ID" value="NZ_BSFK01000016.1"/>
</dbReference>
<keyword evidence="4 13" id="KW-1134">Transmembrane beta strand</keyword>
<evidence type="ECO:0000256" key="13">
    <source>
        <dbReference type="PROSITE-ProRule" id="PRU01360"/>
    </source>
</evidence>
<reference evidence="18" key="2">
    <citation type="submission" date="2023-01" db="EMBL/GenBank/DDBJ databases">
        <authorList>
            <person name="Sun Q."/>
            <person name="Evtushenko L."/>
        </authorList>
    </citation>
    <scope>NUCLEOTIDE SEQUENCE</scope>
    <source>
        <strain evidence="18">VKM B-2555</strain>
    </source>
</reference>
<dbReference type="InterPro" id="IPR010917">
    <property type="entry name" value="TonB_rcpt_CS"/>
</dbReference>
<dbReference type="InterPro" id="IPR012910">
    <property type="entry name" value="Plug_dom"/>
</dbReference>
<feature type="short sequence motif" description="TonB C-terminal box" evidence="14">
    <location>
        <begin position="774"/>
        <end position="791"/>
    </location>
</feature>
<keyword evidence="5" id="KW-0410">Iron transport</keyword>
<evidence type="ECO:0000256" key="6">
    <source>
        <dbReference type="ARBA" id="ARBA00022692"/>
    </source>
</evidence>